<feature type="non-terminal residue" evidence="1">
    <location>
        <position position="109"/>
    </location>
</feature>
<proteinExistence type="predicted"/>
<name>A0A1Q3CXN4_CEPFO</name>
<sequence>QLYRAKTKARSKVEGNYSESYSHLHKYVDLVRTTNPVTLYQGPLTFKRIFICYEASRKGFTVGCRPFIGIDGCHLKGPYGGVLLCAIALDGDQGLFPIAFVVVEIESRD</sequence>
<organism evidence="1 2">
    <name type="scientific">Cephalotus follicularis</name>
    <name type="common">Albany pitcher plant</name>
    <dbReference type="NCBI Taxonomy" id="3775"/>
    <lineage>
        <taxon>Eukaryota</taxon>
        <taxon>Viridiplantae</taxon>
        <taxon>Streptophyta</taxon>
        <taxon>Embryophyta</taxon>
        <taxon>Tracheophyta</taxon>
        <taxon>Spermatophyta</taxon>
        <taxon>Magnoliopsida</taxon>
        <taxon>eudicotyledons</taxon>
        <taxon>Gunneridae</taxon>
        <taxon>Pentapetalae</taxon>
        <taxon>rosids</taxon>
        <taxon>fabids</taxon>
        <taxon>Oxalidales</taxon>
        <taxon>Cephalotaceae</taxon>
        <taxon>Cephalotus</taxon>
    </lineage>
</organism>
<protein>
    <recommendedName>
        <fullName evidence="3">MULE domain-containing protein</fullName>
    </recommendedName>
</protein>
<feature type="non-terminal residue" evidence="1">
    <location>
        <position position="1"/>
    </location>
</feature>
<evidence type="ECO:0000313" key="2">
    <source>
        <dbReference type="Proteomes" id="UP000187406"/>
    </source>
</evidence>
<accession>A0A1Q3CXN4</accession>
<dbReference type="PANTHER" id="PTHR31973">
    <property type="entry name" value="POLYPROTEIN, PUTATIVE-RELATED"/>
    <property type="match status" value="1"/>
</dbReference>
<dbReference type="InParanoid" id="A0A1Q3CXN4"/>
<dbReference type="AlphaFoldDB" id="A0A1Q3CXN4"/>
<dbReference type="STRING" id="3775.A0A1Q3CXN4"/>
<comment type="caution">
    <text evidence="1">The sequence shown here is derived from an EMBL/GenBank/DDBJ whole genome shotgun (WGS) entry which is preliminary data.</text>
</comment>
<keyword evidence="2" id="KW-1185">Reference proteome</keyword>
<evidence type="ECO:0008006" key="3">
    <source>
        <dbReference type="Google" id="ProtNLM"/>
    </source>
</evidence>
<gene>
    <name evidence="1" type="ORF">CFOL_v3_28255</name>
</gene>
<dbReference type="Proteomes" id="UP000187406">
    <property type="component" value="Unassembled WGS sequence"/>
</dbReference>
<dbReference type="OrthoDB" id="1888602at2759"/>
<dbReference type="PANTHER" id="PTHR31973:SF197">
    <property type="entry name" value="SWIM-TYPE DOMAIN-CONTAINING PROTEIN"/>
    <property type="match status" value="1"/>
</dbReference>
<reference evidence="2" key="1">
    <citation type="submission" date="2016-04" db="EMBL/GenBank/DDBJ databases">
        <title>Cephalotus genome sequencing.</title>
        <authorList>
            <person name="Fukushima K."/>
            <person name="Hasebe M."/>
            <person name="Fang X."/>
        </authorList>
    </citation>
    <scope>NUCLEOTIDE SEQUENCE [LARGE SCALE GENOMIC DNA]</scope>
    <source>
        <strain evidence="2">cv. St1</strain>
    </source>
</reference>
<evidence type="ECO:0000313" key="1">
    <source>
        <dbReference type="EMBL" id="GAV84813.1"/>
    </source>
</evidence>
<dbReference type="EMBL" id="BDDD01003375">
    <property type="protein sequence ID" value="GAV84813.1"/>
    <property type="molecule type" value="Genomic_DNA"/>
</dbReference>